<dbReference type="EMBL" id="CP053923">
    <property type="protein sequence ID" value="QNT69984.1"/>
    <property type="molecule type" value="Genomic_DNA"/>
</dbReference>
<dbReference type="GO" id="GO:0016757">
    <property type="term" value="F:glycosyltransferase activity"/>
    <property type="evidence" value="ECO:0007669"/>
    <property type="project" value="InterPro"/>
</dbReference>
<dbReference type="PANTHER" id="PTHR45947">
    <property type="entry name" value="SULFOQUINOVOSYL TRANSFERASE SQD2"/>
    <property type="match status" value="1"/>
</dbReference>
<evidence type="ECO:0000313" key="2">
    <source>
        <dbReference type="EMBL" id="QNT69984.1"/>
    </source>
</evidence>
<dbReference type="Pfam" id="PF00534">
    <property type="entry name" value="Glycos_transf_1"/>
    <property type="match status" value="1"/>
</dbReference>
<evidence type="ECO:0000313" key="3">
    <source>
        <dbReference type="Proteomes" id="UP000516369"/>
    </source>
</evidence>
<proteinExistence type="predicted"/>
<dbReference type="RefSeq" id="WP_190260495.1">
    <property type="nucleotide sequence ID" value="NZ_CP053923.1"/>
</dbReference>
<gene>
    <name evidence="2" type="ORF">HQ394_12390</name>
</gene>
<dbReference type="PANTHER" id="PTHR45947:SF3">
    <property type="entry name" value="SULFOQUINOVOSYL TRANSFERASE SQD2"/>
    <property type="match status" value="1"/>
</dbReference>
<dbReference type="InterPro" id="IPR050194">
    <property type="entry name" value="Glycosyltransferase_grp1"/>
</dbReference>
<dbReference type="Gene3D" id="3.40.50.2000">
    <property type="entry name" value="Glycogen Phosphorylase B"/>
    <property type="match status" value="2"/>
</dbReference>
<dbReference type="SUPFAM" id="SSF53756">
    <property type="entry name" value="UDP-Glycosyltransferase/glycogen phosphorylase"/>
    <property type="match status" value="1"/>
</dbReference>
<dbReference type="Proteomes" id="UP000516369">
    <property type="component" value="Chromosome"/>
</dbReference>
<dbReference type="AlphaFoldDB" id="A0A7H1N2P8"/>
<dbReference type="CDD" id="cd03801">
    <property type="entry name" value="GT4_PimA-like"/>
    <property type="match status" value="1"/>
</dbReference>
<keyword evidence="2" id="KW-0808">Transferase</keyword>
<evidence type="ECO:0000259" key="1">
    <source>
        <dbReference type="Pfam" id="PF00534"/>
    </source>
</evidence>
<reference evidence="2 3" key="1">
    <citation type="submission" date="2020-05" db="EMBL/GenBank/DDBJ databases">
        <title>Complete closed genome sequence of Defluviicoccus vanus.</title>
        <authorList>
            <person name="Bessarab I."/>
            <person name="Arumugam K."/>
            <person name="Maszenan A.M."/>
            <person name="Seviour R.J."/>
            <person name="Williams R.B."/>
        </authorList>
    </citation>
    <scope>NUCLEOTIDE SEQUENCE [LARGE SCALE GENOMIC DNA]</scope>
    <source>
        <strain evidence="2 3">Ben 114</strain>
    </source>
</reference>
<feature type="domain" description="Glycosyl transferase family 1" evidence="1">
    <location>
        <begin position="211"/>
        <end position="360"/>
    </location>
</feature>
<accession>A0A7H1N2P8</accession>
<protein>
    <submittedName>
        <fullName evidence="2">Glycosyltransferase family 4 protein</fullName>
    </submittedName>
</protein>
<keyword evidence="3" id="KW-1185">Reference proteome</keyword>
<dbReference type="KEGG" id="dvn:HQ394_12390"/>
<name>A0A7H1N2P8_9PROT</name>
<dbReference type="InterPro" id="IPR001296">
    <property type="entry name" value="Glyco_trans_1"/>
</dbReference>
<organism evidence="2 3">
    <name type="scientific">Defluviicoccus vanus</name>
    <dbReference type="NCBI Taxonomy" id="111831"/>
    <lineage>
        <taxon>Bacteria</taxon>
        <taxon>Pseudomonadati</taxon>
        <taxon>Pseudomonadota</taxon>
        <taxon>Alphaproteobacteria</taxon>
        <taxon>Rhodospirillales</taxon>
        <taxon>Rhodospirillaceae</taxon>
        <taxon>Defluviicoccus</taxon>
    </lineage>
</organism>
<sequence length="406" mass="46402">MSKNMLDKKKVVWLAHGYGHHGDLMYFSPLLRGYINKFPNTRVFVEPHMIERNDKALPLDPCLRVKTLQLRKPSESGDYGRVLDLPSPSLCYHLLKSSPDLLVLFDFSRVTWLGAFTARLLPNCRVLLLVESDPKFRGVHHQGIQLAVRKLIARQADALLTNNHHGEAYLTQTLGADRERIIARPYLTSQPGRAWMPADDRGWEAPTARPVEFLFMNSINHRKGVDYMIRAIGALDPERRKAMHLRIVGDGPQRPEVERLTDELNLRETIEFVGSVPYGRIADYYRTADVFVAPTLRDYRSLTGFEALSFAMPILMSCYDGAHEEVVDIEKNGVIFDPRNTPDFAAKFAWFIDNRARLPEMRRVSMEINQKFTVEHAVDNLAFASEQALSRHQRHVPASRAIDNAM</sequence>